<evidence type="ECO:0000259" key="14">
    <source>
        <dbReference type="Pfam" id="PF00745"/>
    </source>
</evidence>
<dbReference type="SUPFAM" id="SSF51735">
    <property type="entry name" value="NAD(P)-binding Rossmann-fold domains"/>
    <property type="match status" value="1"/>
</dbReference>
<dbReference type="RefSeq" id="WP_066625678.1">
    <property type="nucleotide sequence ID" value="NZ_FQXL01000013.1"/>
</dbReference>
<evidence type="ECO:0000259" key="15">
    <source>
        <dbReference type="Pfam" id="PF01488"/>
    </source>
</evidence>
<dbReference type="InterPro" id="IPR015896">
    <property type="entry name" value="4pyrrol_synth_GluRdtase_dimer"/>
</dbReference>
<evidence type="ECO:0000256" key="1">
    <source>
        <dbReference type="ARBA" id="ARBA00005059"/>
    </source>
</evidence>
<evidence type="ECO:0000256" key="5">
    <source>
        <dbReference type="ARBA" id="ARBA00023002"/>
    </source>
</evidence>
<comment type="caution">
    <text evidence="17">The sequence shown here is derived from an EMBL/GenBank/DDBJ whole genome shotgun (WGS) entry which is preliminary data.</text>
</comment>
<reference evidence="17 18" key="1">
    <citation type="submission" date="2016-04" db="EMBL/GenBank/DDBJ databases">
        <title>Genome sequence of Clostridium magnum DSM 2767.</title>
        <authorList>
            <person name="Poehlein A."/>
            <person name="Uhlig R."/>
            <person name="Fischer R."/>
            <person name="Bahl H."/>
            <person name="Daniel R."/>
        </authorList>
    </citation>
    <scope>NUCLEOTIDE SEQUENCE [LARGE SCALE GENOMIC DNA]</scope>
    <source>
        <strain evidence="17 18">DSM 2767</strain>
    </source>
</reference>
<dbReference type="InterPro" id="IPR006151">
    <property type="entry name" value="Shikm_DH/Glu-tRNA_Rdtase"/>
</dbReference>
<dbReference type="GO" id="GO:0050661">
    <property type="term" value="F:NADP binding"/>
    <property type="evidence" value="ECO:0007669"/>
    <property type="project" value="InterPro"/>
</dbReference>
<dbReference type="Gene3D" id="3.30.460.30">
    <property type="entry name" value="Glutamyl-tRNA reductase, N-terminal domain"/>
    <property type="match status" value="1"/>
</dbReference>
<dbReference type="PANTHER" id="PTHR43013:SF1">
    <property type="entry name" value="GLUTAMYL-TRNA REDUCTASE"/>
    <property type="match status" value="1"/>
</dbReference>
<keyword evidence="4 8" id="KW-0521">NADP</keyword>
<evidence type="ECO:0000256" key="11">
    <source>
        <dbReference type="PIRSR" id="PIRSR000445-3"/>
    </source>
</evidence>
<dbReference type="OrthoDB" id="110209at2"/>
<dbReference type="PANTHER" id="PTHR43013">
    <property type="entry name" value="GLUTAMYL-TRNA REDUCTASE"/>
    <property type="match status" value="1"/>
</dbReference>
<dbReference type="InterPro" id="IPR015895">
    <property type="entry name" value="4pyrrol_synth_GluRdtase_N"/>
</dbReference>
<evidence type="ECO:0000256" key="13">
    <source>
        <dbReference type="RuleBase" id="RU000584"/>
    </source>
</evidence>
<evidence type="ECO:0000256" key="9">
    <source>
        <dbReference type="PIRSR" id="PIRSR000445-1"/>
    </source>
</evidence>
<dbReference type="GO" id="GO:0019353">
    <property type="term" value="P:protoporphyrinogen IX biosynthetic process from glutamate"/>
    <property type="evidence" value="ECO:0007669"/>
    <property type="project" value="TreeGrafter"/>
</dbReference>
<feature type="domain" description="Tetrapyrrole biosynthesis glutamyl-tRNA reductase dimerisation" evidence="14">
    <location>
        <begin position="304"/>
        <end position="395"/>
    </location>
</feature>
<feature type="binding site" evidence="8 11">
    <location>
        <begin position="177"/>
        <end position="182"/>
    </location>
    <ligand>
        <name>NADP(+)</name>
        <dbReference type="ChEBI" id="CHEBI:58349"/>
    </ligand>
</feature>
<dbReference type="Pfam" id="PF00745">
    <property type="entry name" value="GlutR_dimer"/>
    <property type="match status" value="1"/>
</dbReference>
<evidence type="ECO:0000256" key="8">
    <source>
        <dbReference type="HAMAP-Rule" id="MF_00087"/>
    </source>
</evidence>
<keyword evidence="5 8" id="KW-0560">Oxidoreductase</keyword>
<feature type="site" description="Important for activity" evidence="8 12">
    <location>
        <position position="91"/>
    </location>
</feature>
<evidence type="ECO:0000256" key="10">
    <source>
        <dbReference type="PIRSR" id="PIRSR000445-2"/>
    </source>
</evidence>
<gene>
    <name evidence="8 17" type="primary">hemA</name>
    <name evidence="17" type="ORF">CLMAG_37450</name>
</gene>
<dbReference type="PIRSF" id="PIRSF000445">
    <property type="entry name" value="4pyrrol_synth_GluRdtase"/>
    <property type="match status" value="1"/>
</dbReference>
<evidence type="ECO:0000256" key="4">
    <source>
        <dbReference type="ARBA" id="ARBA00022857"/>
    </source>
</evidence>
<comment type="function">
    <text evidence="8">Catalyzes the NADPH-dependent reduction of glutamyl-tRNA(Glu) to glutamate 1-semialdehyde (GSA).</text>
</comment>
<dbReference type="InterPro" id="IPR000343">
    <property type="entry name" value="4pyrrol_synth_GluRdtase"/>
</dbReference>
<evidence type="ECO:0000259" key="16">
    <source>
        <dbReference type="Pfam" id="PF05201"/>
    </source>
</evidence>
<dbReference type="Pfam" id="PF01488">
    <property type="entry name" value="Shikimate_DH"/>
    <property type="match status" value="1"/>
</dbReference>
<organism evidence="17 18">
    <name type="scientific">Clostridium magnum DSM 2767</name>
    <dbReference type="NCBI Taxonomy" id="1121326"/>
    <lineage>
        <taxon>Bacteria</taxon>
        <taxon>Bacillati</taxon>
        <taxon>Bacillota</taxon>
        <taxon>Clostridia</taxon>
        <taxon>Eubacteriales</taxon>
        <taxon>Clostridiaceae</taxon>
        <taxon>Clostridium</taxon>
    </lineage>
</organism>
<dbReference type="PROSITE" id="PS00747">
    <property type="entry name" value="GLUTR"/>
    <property type="match status" value="1"/>
</dbReference>
<dbReference type="STRING" id="1121326.CLMAG_37450"/>
<evidence type="ECO:0000256" key="12">
    <source>
        <dbReference type="PIRSR" id="PIRSR000445-4"/>
    </source>
</evidence>
<comment type="similarity">
    <text evidence="2 8 13">Belongs to the glutamyl-tRNA reductase family.</text>
</comment>
<comment type="catalytic activity">
    <reaction evidence="7 8 13">
        <text>(S)-4-amino-5-oxopentanoate + tRNA(Glu) + NADP(+) = L-glutamyl-tRNA(Glu) + NADPH + H(+)</text>
        <dbReference type="Rhea" id="RHEA:12344"/>
        <dbReference type="Rhea" id="RHEA-COMP:9663"/>
        <dbReference type="Rhea" id="RHEA-COMP:9680"/>
        <dbReference type="ChEBI" id="CHEBI:15378"/>
        <dbReference type="ChEBI" id="CHEBI:57501"/>
        <dbReference type="ChEBI" id="CHEBI:57783"/>
        <dbReference type="ChEBI" id="CHEBI:58349"/>
        <dbReference type="ChEBI" id="CHEBI:78442"/>
        <dbReference type="ChEBI" id="CHEBI:78520"/>
        <dbReference type="EC" id="1.2.1.70"/>
    </reaction>
</comment>
<proteinExistence type="inferred from homology"/>
<feature type="active site" description="Nucleophile" evidence="8 9">
    <location>
        <position position="46"/>
    </location>
</feature>
<dbReference type="EC" id="1.2.1.70" evidence="3 8"/>
<keyword evidence="6 8" id="KW-0627">Porphyrin biosynthesis</keyword>
<dbReference type="NCBIfam" id="TIGR01035">
    <property type="entry name" value="hemA"/>
    <property type="match status" value="1"/>
</dbReference>
<feature type="binding site" evidence="8 10">
    <location>
        <begin position="106"/>
        <end position="108"/>
    </location>
    <ligand>
        <name>substrate</name>
    </ligand>
</feature>
<evidence type="ECO:0000256" key="2">
    <source>
        <dbReference type="ARBA" id="ARBA00005916"/>
    </source>
</evidence>
<feature type="domain" description="Glutamyl-tRNA reductase N-terminal" evidence="16">
    <location>
        <begin position="11"/>
        <end position="147"/>
    </location>
</feature>
<feature type="binding site" evidence="8 10">
    <location>
        <begin position="45"/>
        <end position="48"/>
    </location>
    <ligand>
        <name>substrate</name>
    </ligand>
</feature>
<evidence type="ECO:0000313" key="17">
    <source>
        <dbReference type="EMBL" id="KZL90834.1"/>
    </source>
</evidence>
<comment type="subunit">
    <text evidence="8">Homodimer.</text>
</comment>
<keyword evidence="18" id="KW-1185">Reference proteome</keyword>
<dbReference type="InterPro" id="IPR036291">
    <property type="entry name" value="NAD(P)-bd_dom_sf"/>
</dbReference>
<feature type="domain" description="Quinate/shikimate 5-dehydrogenase/glutamyl-tRNA reductase" evidence="15">
    <location>
        <begin position="169"/>
        <end position="284"/>
    </location>
</feature>
<sequence length="399" mass="46407">MIQLIALKDDVKLEIREKFSVIQKRCENSLKNLSKICDEVLIISTCNRTEIYFSSKCEDSSIVEEIFEVLNWDKELVEYIFHYKEKQVTKHLMKVVCGFESLILGEDQILAQVKEAYETAMKAKTIHKELQKLFHLAVTCGKEFRTESNLYKIPVSSSSIAVSESRKKGMNRFMILGFGEVGQLTAKYIMSGAFEVLYIAVRDPKVVNIEDGRVRVIPFEEKIKYYEEVNCIISCTSAPHIVIKKDDLPNNRRMILFDLAVPRDLDKDVSTLGNVQVYDIDTVSRMDDNNRKLRKNIMKENKFILDKYIKEFEEWQSLQSISQEIIKLKQSGERVYKDRYKTFKNKRGTKDTDKLAEMLLKSTSDAFINRAIDVLKEEQLKGSVNECMRIIQKIFYVAE</sequence>
<evidence type="ECO:0000256" key="7">
    <source>
        <dbReference type="ARBA" id="ARBA00047464"/>
    </source>
</evidence>
<comment type="pathway">
    <text evidence="1 8 13">Porphyrin-containing compound metabolism; protoporphyrin-IX biosynthesis; 5-aminolevulinate from L-glutamyl-tRNA(Glu): step 1/2.</text>
</comment>
<comment type="domain">
    <text evidence="8">Possesses an unusual extended V-shaped dimeric structure with each monomer consisting of three distinct domains arranged along a curved 'spinal' alpha-helix. The N-terminal catalytic domain specifically recognizes the glutamate moiety of the substrate. The second domain is the NADPH-binding domain, and the third C-terminal domain is responsible for dimerization.</text>
</comment>
<evidence type="ECO:0000256" key="3">
    <source>
        <dbReference type="ARBA" id="ARBA00012970"/>
    </source>
</evidence>
<comment type="miscellaneous">
    <text evidence="8">During catalysis, the active site Cys acts as a nucleophile attacking the alpha-carbonyl group of tRNA-bound glutamate with the formation of a thioester intermediate between enzyme and glutamate, and the concomitant release of tRNA(Glu). The thioester intermediate is finally reduced by direct hydride transfer from NADPH, to form the product GSA.</text>
</comment>
<dbReference type="HAMAP" id="MF_00087">
    <property type="entry name" value="Glu_tRNA_reductase"/>
    <property type="match status" value="1"/>
</dbReference>
<protein>
    <recommendedName>
        <fullName evidence="3 8">Glutamyl-tRNA reductase</fullName>
        <shortName evidence="8">GluTR</shortName>
        <ecNumber evidence="3 8">1.2.1.70</ecNumber>
    </recommendedName>
</protein>
<dbReference type="Gene3D" id="3.40.50.720">
    <property type="entry name" value="NAD(P)-binding Rossmann-like Domain"/>
    <property type="match status" value="1"/>
</dbReference>
<dbReference type="Proteomes" id="UP000076603">
    <property type="component" value="Unassembled WGS sequence"/>
</dbReference>
<dbReference type="GO" id="GO:0008883">
    <property type="term" value="F:glutamyl-tRNA reductase activity"/>
    <property type="evidence" value="ECO:0007669"/>
    <property type="project" value="UniProtKB-UniRule"/>
</dbReference>
<dbReference type="AlphaFoldDB" id="A0A162S6C7"/>
<dbReference type="InterPro" id="IPR036343">
    <property type="entry name" value="GluRdtase_N_sf"/>
</dbReference>
<dbReference type="PATRIC" id="fig|1121326.3.peg.3789"/>
<dbReference type="EMBL" id="LWAE01000004">
    <property type="protein sequence ID" value="KZL90834.1"/>
    <property type="molecule type" value="Genomic_DNA"/>
</dbReference>
<dbReference type="FunFam" id="3.30.460.30:FF:000001">
    <property type="entry name" value="Glutamyl-tRNA reductase"/>
    <property type="match status" value="1"/>
</dbReference>
<dbReference type="Pfam" id="PF05201">
    <property type="entry name" value="GlutR_N"/>
    <property type="match status" value="1"/>
</dbReference>
<dbReference type="UniPathway" id="UPA00251">
    <property type="reaction ID" value="UER00316"/>
</dbReference>
<dbReference type="SUPFAM" id="SSF69742">
    <property type="entry name" value="Glutamyl tRNA-reductase catalytic, N-terminal domain"/>
    <property type="match status" value="1"/>
</dbReference>
<accession>A0A162S6C7</accession>
<feature type="binding site" evidence="8 10">
    <location>
        <position position="112"/>
    </location>
    <ligand>
        <name>substrate</name>
    </ligand>
</feature>
<dbReference type="InterPro" id="IPR018214">
    <property type="entry name" value="GluRdtase_CS"/>
</dbReference>
<evidence type="ECO:0000313" key="18">
    <source>
        <dbReference type="Proteomes" id="UP000076603"/>
    </source>
</evidence>
<name>A0A162S6C7_9CLOT</name>
<feature type="binding site" evidence="8 10">
    <location>
        <position position="101"/>
    </location>
    <ligand>
        <name>substrate</name>
    </ligand>
</feature>
<evidence type="ECO:0000256" key="6">
    <source>
        <dbReference type="ARBA" id="ARBA00023244"/>
    </source>
</evidence>